<evidence type="ECO:0000313" key="1">
    <source>
        <dbReference type="EMBL" id="GGW92613.1"/>
    </source>
</evidence>
<dbReference type="CDD" id="cd07040">
    <property type="entry name" value="HP"/>
    <property type="match status" value="1"/>
</dbReference>
<dbReference type="EMBL" id="BMXP01000008">
    <property type="protein sequence ID" value="GGW92613.1"/>
    <property type="molecule type" value="Genomic_DNA"/>
</dbReference>
<keyword evidence="2" id="KW-1185">Reference proteome</keyword>
<reference evidence="1" key="2">
    <citation type="submission" date="2020-09" db="EMBL/GenBank/DDBJ databases">
        <authorList>
            <person name="Sun Q."/>
            <person name="Kim S."/>
        </authorList>
    </citation>
    <scope>NUCLEOTIDE SEQUENCE</scope>
    <source>
        <strain evidence="1">KCTC 22164</strain>
    </source>
</reference>
<evidence type="ECO:0000313" key="2">
    <source>
        <dbReference type="Proteomes" id="UP000631300"/>
    </source>
</evidence>
<organism evidence="1 2">
    <name type="scientific">Alteromonas halophila</name>
    <dbReference type="NCBI Taxonomy" id="516698"/>
    <lineage>
        <taxon>Bacteria</taxon>
        <taxon>Pseudomonadati</taxon>
        <taxon>Pseudomonadota</taxon>
        <taxon>Gammaproteobacteria</taxon>
        <taxon>Alteromonadales</taxon>
        <taxon>Alteromonadaceae</taxon>
        <taxon>Alteromonas/Salinimonas group</taxon>
        <taxon>Alteromonas</taxon>
    </lineage>
</organism>
<dbReference type="Proteomes" id="UP000631300">
    <property type="component" value="Unassembled WGS sequence"/>
</dbReference>
<gene>
    <name evidence="1" type="ORF">GCM10007391_28750</name>
</gene>
<sequence length="168" mass="18429">MLIGRPSTNLAVPGTVILLCLLVTFPARTATLYLTRHYEKTAGPNPGLTEQGARRAENLATYMTRQSIGKIFSTPYKRTTDTARPTSVITKTPITHYDPSKLQDLADSVSDSHHNVLIVGHSNTTPQLIKLLGGPVVVIKEDDYGVLYKIEVGKDKDRFSQTTIPVPN</sequence>
<dbReference type="Gene3D" id="3.40.50.1240">
    <property type="entry name" value="Phosphoglycerate mutase-like"/>
    <property type="match status" value="1"/>
</dbReference>
<dbReference type="AlphaFoldDB" id="A0A918JQ29"/>
<dbReference type="SUPFAM" id="SSF53254">
    <property type="entry name" value="Phosphoglycerate mutase-like"/>
    <property type="match status" value="1"/>
</dbReference>
<evidence type="ECO:0008006" key="3">
    <source>
        <dbReference type="Google" id="ProtNLM"/>
    </source>
</evidence>
<protein>
    <recommendedName>
        <fullName evidence="3">Histidine phosphatase family protein</fullName>
    </recommendedName>
</protein>
<dbReference type="Pfam" id="PF00300">
    <property type="entry name" value="His_Phos_1"/>
    <property type="match status" value="1"/>
</dbReference>
<comment type="caution">
    <text evidence="1">The sequence shown here is derived from an EMBL/GenBank/DDBJ whole genome shotgun (WGS) entry which is preliminary data.</text>
</comment>
<reference evidence="1" key="1">
    <citation type="journal article" date="2014" name="Int. J. Syst. Evol. Microbiol.">
        <title>Complete genome sequence of Corynebacterium casei LMG S-19264T (=DSM 44701T), isolated from a smear-ripened cheese.</title>
        <authorList>
            <consortium name="US DOE Joint Genome Institute (JGI-PGF)"/>
            <person name="Walter F."/>
            <person name="Albersmeier A."/>
            <person name="Kalinowski J."/>
            <person name="Ruckert C."/>
        </authorList>
    </citation>
    <scope>NUCLEOTIDE SEQUENCE</scope>
    <source>
        <strain evidence="1">KCTC 22164</strain>
    </source>
</reference>
<proteinExistence type="predicted"/>
<accession>A0A918JQ29</accession>
<dbReference type="InterPro" id="IPR013078">
    <property type="entry name" value="His_Pase_superF_clade-1"/>
</dbReference>
<name>A0A918JQ29_9ALTE</name>
<dbReference type="RefSeq" id="WP_189407645.1">
    <property type="nucleotide sequence ID" value="NZ_BMXP01000008.1"/>
</dbReference>
<dbReference type="InterPro" id="IPR029033">
    <property type="entry name" value="His_PPase_superfam"/>
</dbReference>